<feature type="compositionally biased region" description="Basic residues" evidence="1">
    <location>
        <begin position="399"/>
        <end position="409"/>
    </location>
</feature>
<dbReference type="EMBL" id="VDMD01000017">
    <property type="protein sequence ID" value="TRM61292.1"/>
    <property type="molecule type" value="Genomic_DNA"/>
</dbReference>
<feature type="compositionally biased region" description="Low complexity" evidence="1">
    <location>
        <begin position="385"/>
        <end position="398"/>
    </location>
</feature>
<evidence type="ECO:0000256" key="1">
    <source>
        <dbReference type="SAM" id="MobiDB-lite"/>
    </source>
</evidence>
<feature type="region of interest" description="Disordered" evidence="1">
    <location>
        <begin position="1"/>
        <end position="39"/>
    </location>
</feature>
<dbReference type="AlphaFoldDB" id="A0A550C911"/>
<accession>A0A550C911</accession>
<feature type="region of interest" description="Disordered" evidence="1">
    <location>
        <begin position="385"/>
        <end position="448"/>
    </location>
</feature>
<evidence type="ECO:0000313" key="3">
    <source>
        <dbReference type="Proteomes" id="UP000320762"/>
    </source>
</evidence>
<keyword evidence="3" id="KW-1185">Reference proteome</keyword>
<sequence>MADGSPSPFEAGPSRPPATPAPVARKDDNSDKKVVKQSPKRPFAPEDLALLFVTPNYRTPINRSRRLKRKVIALVGALSCLLVGMHHRFSMNVAHWLPRTLERTHPNLFARLQAALGLIIQREDGTHERVFHLDSSGNQDVVNGFHHPSFDGDGVGSGIWSIVPVELLKCLDRIRNNHHMSCRQWFPERHYLYRLHVYDQESLALFHCGPKLRSYSHLPSEAPTAEELEAEDIEFSQQDGPDDEDQSPLIGEKDIPPNCATSSTDTSTTFRMITPKSRSDWIMRSHLNPAIVIADVVLKLRYRVELLGDENKLAKKDLELYRLIWPTVQYWLEDVDPAGPNLQASIADAFENGPRRSERNKTAKTEPLAKAERLVSLAKKRKAAASAPVIAPAQASSSRNKRASGKRTTQRSSTVDSSKPRPGPRADEQATEGEPERKRRKLARFGKD</sequence>
<proteinExistence type="predicted"/>
<dbReference type="OrthoDB" id="10326275at2759"/>
<evidence type="ECO:0000313" key="2">
    <source>
        <dbReference type="EMBL" id="TRM61292.1"/>
    </source>
</evidence>
<feature type="compositionally biased region" description="Basic and acidic residues" evidence="1">
    <location>
        <begin position="353"/>
        <end position="369"/>
    </location>
</feature>
<feature type="compositionally biased region" description="Basic residues" evidence="1">
    <location>
        <begin position="438"/>
        <end position="448"/>
    </location>
</feature>
<name>A0A550C911_9AGAR</name>
<feature type="compositionally biased region" description="Acidic residues" evidence="1">
    <location>
        <begin position="235"/>
        <end position="246"/>
    </location>
</feature>
<dbReference type="Proteomes" id="UP000320762">
    <property type="component" value="Unassembled WGS sequence"/>
</dbReference>
<protein>
    <submittedName>
        <fullName evidence="2">Uncharacterized protein</fullName>
    </submittedName>
</protein>
<reference evidence="2 3" key="1">
    <citation type="journal article" date="2019" name="New Phytol.">
        <title>Comparative genomics reveals unique wood-decay strategies and fruiting body development in the Schizophyllaceae.</title>
        <authorList>
            <person name="Almasi E."/>
            <person name="Sahu N."/>
            <person name="Krizsan K."/>
            <person name="Balint B."/>
            <person name="Kovacs G.M."/>
            <person name="Kiss B."/>
            <person name="Cseklye J."/>
            <person name="Drula E."/>
            <person name="Henrissat B."/>
            <person name="Nagy I."/>
            <person name="Chovatia M."/>
            <person name="Adam C."/>
            <person name="LaButti K."/>
            <person name="Lipzen A."/>
            <person name="Riley R."/>
            <person name="Grigoriev I.V."/>
            <person name="Nagy L.G."/>
        </authorList>
    </citation>
    <scope>NUCLEOTIDE SEQUENCE [LARGE SCALE GENOMIC DNA]</scope>
    <source>
        <strain evidence="2 3">NL-1724</strain>
    </source>
</reference>
<feature type="region of interest" description="Disordered" evidence="1">
    <location>
        <begin position="235"/>
        <end position="266"/>
    </location>
</feature>
<comment type="caution">
    <text evidence="2">The sequence shown here is derived from an EMBL/GenBank/DDBJ whole genome shotgun (WGS) entry which is preliminary data.</text>
</comment>
<feature type="compositionally biased region" description="Basic and acidic residues" evidence="1">
    <location>
        <begin position="24"/>
        <end position="34"/>
    </location>
</feature>
<feature type="region of interest" description="Disordered" evidence="1">
    <location>
        <begin position="350"/>
        <end position="369"/>
    </location>
</feature>
<organism evidence="2 3">
    <name type="scientific">Schizophyllum amplum</name>
    <dbReference type="NCBI Taxonomy" id="97359"/>
    <lineage>
        <taxon>Eukaryota</taxon>
        <taxon>Fungi</taxon>
        <taxon>Dikarya</taxon>
        <taxon>Basidiomycota</taxon>
        <taxon>Agaricomycotina</taxon>
        <taxon>Agaricomycetes</taxon>
        <taxon>Agaricomycetidae</taxon>
        <taxon>Agaricales</taxon>
        <taxon>Schizophyllaceae</taxon>
        <taxon>Schizophyllum</taxon>
    </lineage>
</organism>
<gene>
    <name evidence="2" type="ORF">BD626DRAFT_584644</name>
</gene>